<feature type="region of interest" description="Disordered" evidence="1">
    <location>
        <begin position="1"/>
        <end position="21"/>
    </location>
</feature>
<feature type="transmembrane region" description="Helical" evidence="2">
    <location>
        <begin position="132"/>
        <end position="154"/>
    </location>
</feature>
<keyword evidence="2" id="KW-1133">Transmembrane helix</keyword>
<proteinExistence type="predicted"/>
<feature type="region of interest" description="Disordered" evidence="1">
    <location>
        <begin position="81"/>
        <end position="112"/>
    </location>
</feature>
<reference evidence="3 4" key="1">
    <citation type="submission" date="2024-08" db="EMBL/GenBank/DDBJ databases">
        <title>Insights into the chromosomal genome structure of Flemingia macrophylla.</title>
        <authorList>
            <person name="Ding Y."/>
            <person name="Zhao Y."/>
            <person name="Bi W."/>
            <person name="Wu M."/>
            <person name="Zhao G."/>
            <person name="Gong Y."/>
            <person name="Li W."/>
            <person name="Zhang P."/>
        </authorList>
    </citation>
    <scope>NUCLEOTIDE SEQUENCE [LARGE SCALE GENOMIC DNA]</scope>
    <source>
        <strain evidence="3">DYQJB</strain>
        <tissue evidence="3">Leaf</tissue>
    </source>
</reference>
<dbReference type="EMBL" id="JBGMDY010000005">
    <property type="protein sequence ID" value="KAL2334484.1"/>
    <property type="molecule type" value="Genomic_DNA"/>
</dbReference>
<feature type="compositionally biased region" description="Basic and acidic residues" evidence="1">
    <location>
        <begin position="103"/>
        <end position="112"/>
    </location>
</feature>
<accession>A0ABD1MF99</accession>
<dbReference type="AlphaFoldDB" id="A0ABD1MF99"/>
<comment type="caution">
    <text evidence="3">The sequence shown here is derived from an EMBL/GenBank/DDBJ whole genome shotgun (WGS) entry which is preliminary data.</text>
</comment>
<organism evidence="3 4">
    <name type="scientific">Flemingia macrophylla</name>
    <dbReference type="NCBI Taxonomy" id="520843"/>
    <lineage>
        <taxon>Eukaryota</taxon>
        <taxon>Viridiplantae</taxon>
        <taxon>Streptophyta</taxon>
        <taxon>Embryophyta</taxon>
        <taxon>Tracheophyta</taxon>
        <taxon>Spermatophyta</taxon>
        <taxon>Magnoliopsida</taxon>
        <taxon>eudicotyledons</taxon>
        <taxon>Gunneridae</taxon>
        <taxon>Pentapetalae</taxon>
        <taxon>rosids</taxon>
        <taxon>fabids</taxon>
        <taxon>Fabales</taxon>
        <taxon>Fabaceae</taxon>
        <taxon>Papilionoideae</taxon>
        <taxon>50 kb inversion clade</taxon>
        <taxon>NPAAA clade</taxon>
        <taxon>indigoferoid/millettioid clade</taxon>
        <taxon>Phaseoleae</taxon>
        <taxon>Flemingia</taxon>
    </lineage>
</organism>
<evidence type="ECO:0000256" key="2">
    <source>
        <dbReference type="SAM" id="Phobius"/>
    </source>
</evidence>
<sequence length="210" mass="23214">MRRISEPSSPPPSSEPVSLPASIHNSFKHSVFHSQSLTEPYASRLSLSASRNRHCAPSEVAHPPSLAVSPNRCHLRVAHPLQPPTHKSRHHPPSWPPQIDGTSESHLHPPSWRDDSNSYSVTRYARRRASLVHHYLTSWVVAVSTIGAFLALYFTSIQTVCSFADALEALKTKSFRSLLLDAFCIPVLGTPIINKEGENSNSEDAAKLEM</sequence>
<gene>
    <name evidence="3" type="ORF">Fmac_015697</name>
</gene>
<evidence type="ECO:0000313" key="3">
    <source>
        <dbReference type="EMBL" id="KAL2334484.1"/>
    </source>
</evidence>
<evidence type="ECO:0000313" key="4">
    <source>
        <dbReference type="Proteomes" id="UP001603857"/>
    </source>
</evidence>
<keyword evidence="4" id="KW-1185">Reference proteome</keyword>
<keyword evidence="2" id="KW-0472">Membrane</keyword>
<keyword evidence="2" id="KW-0812">Transmembrane</keyword>
<name>A0ABD1MF99_9FABA</name>
<dbReference type="Proteomes" id="UP001603857">
    <property type="component" value="Unassembled WGS sequence"/>
</dbReference>
<evidence type="ECO:0000256" key="1">
    <source>
        <dbReference type="SAM" id="MobiDB-lite"/>
    </source>
</evidence>
<protein>
    <submittedName>
        <fullName evidence="3">Uncharacterized protein</fullName>
    </submittedName>
</protein>